<protein>
    <submittedName>
        <fullName evidence="1">Uncharacterized protein</fullName>
    </submittedName>
</protein>
<reference evidence="1 2" key="1">
    <citation type="submission" date="2024-01" db="EMBL/GenBank/DDBJ databases">
        <title>The genomes of 5 underutilized Papilionoideae crops provide insights into root nodulation and disease resistanc.</title>
        <authorList>
            <person name="Jiang F."/>
        </authorList>
    </citation>
    <scope>NUCLEOTIDE SEQUENCE [LARGE SCALE GENOMIC DNA]</scope>
    <source>
        <strain evidence="1">LVBAO_FW01</strain>
        <tissue evidence="1">Leaves</tissue>
    </source>
</reference>
<accession>A0AAN9JEN6</accession>
<keyword evidence="2" id="KW-1185">Reference proteome</keyword>
<evidence type="ECO:0000313" key="1">
    <source>
        <dbReference type="EMBL" id="KAK7296861.1"/>
    </source>
</evidence>
<dbReference type="Proteomes" id="UP001367508">
    <property type="component" value="Unassembled WGS sequence"/>
</dbReference>
<gene>
    <name evidence="1" type="ORF">VNO77_49527</name>
</gene>
<sequence length="286" mass="32974">MSRRLILQQARGQSPRLGSSHCLGAYGFMFYFTPRWGFFSPFPHGTTSLSVTQEYLALQGCSTPLLRLAARRLYSSPTTPFSRFRLLPFRSPLLRESLLLSFPLATKMFQFARLSLACPWIQQQFERLTYIGNPRIYAYFQLPEAFRRLLRPSSSLGFYGRSATPGCRRRPWGDLVVPTGWRRWGWSMDSFSFCRISLKGLKGDNLTNCPSYFLYVLDSLVSVESFSGMFRSSFPLLRKSKPPVQVQDTILTAWTIRHPTRNRNDPIARAELYQLSYIPPSQVEYA</sequence>
<name>A0AAN9JEN6_CANGL</name>
<dbReference type="AlphaFoldDB" id="A0AAN9JEN6"/>
<evidence type="ECO:0000313" key="2">
    <source>
        <dbReference type="Proteomes" id="UP001367508"/>
    </source>
</evidence>
<comment type="caution">
    <text evidence="1">The sequence shown here is derived from an EMBL/GenBank/DDBJ whole genome shotgun (WGS) entry which is preliminary data.</text>
</comment>
<organism evidence="1 2">
    <name type="scientific">Canavalia gladiata</name>
    <name type="common">Sword bean</name>
    <name type="synonym">Dolichos gladiatus</name>
    <dbReference type="NCBI Taxonomy" id="3824"/>
    <lineage>
        <taxon>Eukaryota</taxon>
        <taxon>Viridiplantae</taxon>
        <taxon>Streptophyta</taxon>
        <taxon>Embryophyta</taxon>
        <taxon>Tracheophyta</taxon>
        <taxon>Spermatophyta</taxon>
        <taxon>Magnoliopsida</taxon>
        <taxon>eudicotyledons</taxon>
        <taxon>Gunneridae</taxon>
        <taxon>Pentapetalae</taxon>
        <taxon>rosids</taxon>
        <taxon>fabids</taxon>
        <taxon>Fabales</taxon>
        <taxon>Fabaceae</taxon>
        <taxon>Papilionoideae</taxon>
        <taxon>50 kb inversion clade</taxon>
        <taxon>NPAAA clade</taxon>
        <taxon>indigoferoid/millettioid clade</taxon>
        <taxon>Phaseoleae</taxon>
        <taxon>Canavalia</taxon>
    </lineage>
</organism>
<proteinExistence type="predicted"/>
<dbReference type="EMBL" id="JAYMYQ010000060">
    <property type="protein sequence ID" value="KAK7296861.1"/>
    <property type="molecule type" value="Genomic_DNA"/>
</dbReference>